<evidence type="ECO:0000256" key="12">
    <source>
        <dbReference type="HAMAP-Rule" id="MF_00974"/>
    </source>
</evidence>
<evidence type="ECO:0000259" key="17">
    <source>
        <dbReference type="PROSITE" id="PS50880"/>
    </source>
</evidence>
<evidence type="ECO:0000256" key="9">
    <source>
        <dbReference type="ARBA" id="ARBA00022842"/>
    </source>
</evidence>
<gene>
    <name evidence="12" type="primary">dnaG</name>
    <name evidence="18" type="ORF">JOC47_001095</name>
</gene>
<dbReference type="GO" id="GO:1990077">
    <property type="term" value="C:primosome complex"/>
    <property type="evidence" value="ECO:0007669"/>
    <property type="project" value="UniProtKB-KW"/>
</dbReference>
<dbReference type="GO" id="GO:0006269">
    <property type="term" value="P:DNA replication, synthesis of primer"/>
    <property type="evidence" value="ECO:0007669"/>
    <property type="project" value="UniProtKB-UniRule"/>
</dbReference>
<dbReference type="GO" id="GO:0005737">
    <property type="term" value="C:cytoplasm"/>
    <property type="evidence" value="ECO:0007669"/>
    <property type="project" value="TreeGrafter"/>
</dbReference>
<dbReference type="CDD" id="cd03364">
    <property type="entry name" value="TOPRIM_DnaG_primases"/>
    <property type="match status" value="1"/>
</dbReference>
<evidence type="ECO:0000313" key="19">
    <source>
        <dbReference type="Proteomes" id="UP000774000"/>
    </source>
</evidence>
<evidence type="ECO:0000256" key="7">
    <source>
        <dbReference type="ARBA" id="ARBA00022771"/>
    </source>
</evidence>
<dbReference type="SUPFAM" id="SSF56731">
    <property type="entry name" value="DNA primase core"/>
    <property type="match status" value="1"/>
</dbReference>
<dbReference type="EMBL" id="JAFBDQ010000004">
    <property type="protein sequence ID" value="MBM7556259.1"/>
    <property type="molecule type" value="Genomic_DNA"/>
</dbReference>
<dbReference type="Gene3D" id="3.90.580.10">
    <property type="entry name" value="Zinc finger, CHC2-type domain"/>
    <property type="match status" value="1"/>
</dbReference>
<dbReference type="Gene3D" id="3.40.1360.10">
    <property type="match status" value="1"/>
</dbReference>
<comment type="caution">
    <text evidence="18">The sequence shown here is derived from an EMBL/GenBank/DDBJ whole genome shotgun (WGS) entry which is preliminary data.</text>
</comment>
<keyword evidence="2 12" id="KW-0639">Primosome</keyword>
<keyword evidence="5 12" id="KW-0235">DNA replication</keyword>
<dbReference type="InterPro" id="IPR006295">
    <property type="entry name" value="DNA_primase_DnaG"/>
</dbReference>
<dbReference type="SUPFAM" id="SSF48024">
    <property type="entry name" value="N-terminal domain of DnaB helicase"/>
    <property type="match status" value="1"/>
</dbReference>
<dbReference type="Pfam" id="PF13155">
    <property type="entry name" value="Toprim_2"/>
    <property type="match status" value="1"/>
</dbReference>
<dbReference type="FunFam" id="3.40.1360.10:FF:000002">
    <property type="entry name" value="DNA primase"/>
    <property type="match status" value="1"/>
</dbReference>
<keyword evidence="8 12" id="KW-0862">Zinc</keyword>
<feature type="domain" description="Toprim" evidence="17">
    <location>
        <begin position="262"/>
        <end position="343"/>
    </location>
</feature>
<dbReference type="PANTHER" id="PTHR30313">
    <property type="entry name" value="DNA PRIMASE"/>
    <property type="match status" value="1"/>
</dbReference>
<evidence type="ECO:0000256" key="2">
    <source>
        <dbReference type="ARBA" id="ARBA00022515"/>
    </source>
</evidence>
<keyword evidence="15" id="KW-0175">Coiled coil</keyword>
<evidence type="ECO:0000256" key="6">
    <source>
        <dbReference type="ARBA" id="ARBA00022723"/>
    </source>
</evidence>
<comment type="similarity">
    <text evidence="12 13">Belongs to the DnaG primase family.</text>
</comment>
<evidence type="ECO:0000256" key="11">
    <source>
        <dbReference type="ARBA" id="ARBA00023163"/>
    </source>
</evidence>
<keyword evidence="4 12" id="KW-0548">Nucleotidyltransferase</keyword>
<dbReference type="PROSITE" id="PS50880">
    <property type="entry name" value="TOPRIM"/>
    <property type="match status" value="1"/>
</dbReference>
<dbReference type="InterPro" id="IPR034151">
    <property type="entry name" value="TOPRIM_DnaG_bac"/>
</dbReference>
<keyword evidence="19" id="KW-1185">Reference proteome</keyword>
<keyword evidence="1 12" id="KW-0240">DNA-directed RNA polymerase</keyword>
<name>A0A938XR96_9FIRM</name>
<dbReference type="GO" id="GO:0000428">
    <property type="term" value="C:DNA-directed RNA polymerase complex"/>
    <property type="evidence" value="ECO:0007669"/>
    <property type="project" value="UniProtKB-KW"/>
</dbReference>
<accession>A0A938XR96</accession>
<dbReference type="RefSeq" id="WP_204700997.1">
    <property type="nucleotide sequence ID" value="NZ_JAFBDQ010000004.1"/>
</dbReference>
<dbReference type="HAMAP" id="MF_00974">
    <property type="entry name" value="DNA_primase_DnaG"/>
    <property type="match status" value="1"/>
</dbReference>
<dbReference type="FunFam" id="3.90.980.10:FF:000001">
    <property type="entry name" value="DNA primase"/>
    <property type="match status" value="1"/>
</dbReference>
<dbReference type="FunFam" id="3.90.580.10:FF:000001">
    <property type="entry name" value="DNA primase"/>
    <property type="match status" value="1"/>
</dbReference>
<evidence type="ECO:0000256" key="15">
    <source>
        <dbReference type="SAM" id="Coils"/>
    </source>
</evidence>
<dbReference type="GO" id="GO:0003678">
    <property type="term" value="F:DNA helicase activity"/>
    <property type="evidence" value="ECO:0007669"/>
    <property type="project" value="InterPro"/>
</dbReference>
<comment type="domain">
    <text evidence="12">Contains an N-terminal zinc-binding domain, a central core domain that contains the primase activity, and a C-terminal DnaB-binding domain.</text>
</comment>
<comment type="subunit">
    <text evidence="12">Monomer. Interacts with DnaB.</text>
</comment>
<dbReference type="InterPro" id="IPR019475">
    <property type="entry name" value="DNA_primase_DnaB-bd"/>
</dbReference>
<dbReference type="GO" id="GO:0003677">
    <property type="term" value="F:DNA binding"/>
    <property type="evidence" value="ECO:0007669"/>
    <property type="project" value="UniProtKB-KW"/>
</dbReference>
<dbReference type="PIRSF" id="PIRSF002811">
    <property type="entry name" value="DnaG"/>
    <property type="match status" value="1"/>
</dbReference>
<feature type="zinc finger region" description="CHC2-type" evidence="12 14">
    <location>
        <begin position="40"/>
        <end position="64"/>
    </location>
</feature>
<proteinExistence type="inferred from homology"/>
<keyword evidence="9" id="KW-0460">Magnesium</keyword>
<dbReference type="Pfam" id="PF01807">
    <property type="entry name" value="Zn_ribbon_DnaG"/>
    <property type="match status" value="1"/>
</dbReference>
<dbReference type="Gene3D" id="3.90.980.10">
    <property type="entry name" value="DNA primase, catalytic core, N-terminal domain"/>
    <property type="match status" value="1"/>
</dbReference>
<dbReference type="Gene3D" id="1.10.860.10">
    <property type="entry name" value="DNAb Helicase, Chain A"/>
    <property type="match status" value="1"/>
</dbReference>
<evidence type="ECO:0000256" key="5">
    <source>
        <dbReference type="ARBA" id="ARBA00022705"/>
    </source>
</evidence>
<organism evidence="18 19">
    <name type="scientific">Halanaerobacter jeridensis</name>
    <dbReference type="NCBI Taxonomy" id="706427"/>
    <lineage>
        <taxon>Bacteria</taxon>
        <taxon>Bacillati</taxon>
        <taxon>Bacillota</taxon>
        <taxon>Clostridia</taxon>
        <taxon>Halanaerobiales</taxon>
        <taxon>Halobacteroidaceae</taxon>
        <taxon>Halanaerobacter</taxon>
    </lineage>
</organism>
<dbReference type="GO" id="GO:0005524">
    <property type="term" value="F:ATP binding"/>
    <property type="evidence" value="ECO:0007669"/>
    <property type="project" value="InterPro"/>
</dbReference>
<dbReference type="AlphaFoldDB" id="A0A938XR96"/>
<dbReference type="InterPro" id="IPR006171">
    <property type="entry name" value="TOPRIM_dom"/>
</dbReference>
<dbReference type="Pfam" id="PF08275">
    <property type="entry name" value="DNAG_N"/>
    <property type="match status" value="1"/>
</dbReference>
<dbReference type="InterPro" id="IPR036977">
    <property type="entry name" value="DNA_primase_Znf_CHC2"/>
</dbReference>
<evidence type="ECO:0000256" key="3">
    <source>
        <dbReference type="ARBA" id="ARBA00022679"/>
    </source>
</evidence>
<dbReference type="InterPro" id="IPR016136">
    <property type="entry name" value="DNA_helicase_N/primase_C"/>
</dbReference>
<keyword evidence="6 12" id="KW-0479">Metal-binding</keyword>
<evidence type="ECO:0000256" key="13">
    <source>
        <dbReference type="PIRNR" id="PIRNR002811"/>
    </source>
</evidence>
<dbReference type="InterPro" id="IPR013264">
    <property type="entry name" value="DNAG_N"/>
</dbReference>
<dbReference type="Pfam" id="PF10410">
    <property type="entry name" value="DnaB_bind"/>
    <property type="match status" value="1"/>
</dbReference>
<keyword evidence="11 12" id="KW-0804">Transcription</keyword>
<dbReference type="Pfam" id="PF00772">
    <property type="entry name" value="DnaB"/>
    <property type="match status" value="1"/>
</dbReference>
<keyword evidence="10 12" id="KW-0238">DNA-binding</keyword>
<feature type="region of interest" description="Disordered" evidence="16">
    <location>
        <begin position="434"/>
        <end position="464"/>
    </location>
</feature>
<dbReference type="GO" id="GO:0003899">
    <property type="term" value="F:DNA-directed RNA polymerase activity"/>
    <property type="evidence" value="ECO:0007669"/>
    <property type="project" value="UniProtKB-UniRule"/>
</dbReference>
<evidence type="ECO:0000256" key="16">
    <source>
        <dbReference type="SAM" id="MobiDB-lite"/>
    </source>
</evidence>
<dbReference type="InterPro" id="IPR030846">
    <property type="entry name" value="DnaG_bac"/>
</dbReference>
<dbReference type="InterPro" id="IPR036185">
    <property type="entry name" value="DNA_heli_DnaB-like_N_sf"/>
</dbReference>
<dbReference type="EC" id="2.7.7.101" evidence="12"/>
<dbReference type="SUPFAM" id="SSF57783">
    <property type="entry name" value="Zinc beta-ribbon"/>
    <property type="match status" value="1"/>
</dbReference>
<feature type="compositionally biased region" description="Basic and acidic residues" evidence="16">
    <location>
        <begin position="434"/>
        <end position="443"/>
    </location>
</feature>
<evidence type="ECO:0000313" key="18">
    <source>
        <dbReference type="EMBL" id="MBM7556259.1"/>
    </source>
</evidence>
<dbReference type="InterPro" id="IPR050219">
    <property type="entry name" value="DnaG_primase"/>
</dbReference>
<evidence type="ECO:0000256" key="8">
    <source>
        <dbReference type="ARBA" id="ARBA00022833"/>
    </source>
</evidence>
<dbReference type="InterPro" id="IPR037068">
    <property type="entry name" value="DNA_primase_core_N_sf"/>
</dbReference>
<protein>
    <recommendedName>
        <fullName evidence="12 13">DNA primase</fullName>
        <ecNumber evidence="12">2.7.7.101</ecNumber>
    </recommendedName>
</protein>
<evidence type="ECO:0000256" key="14">
    <source>
        <dbReference type="PIRSR" id="PIRSR002811-1"/>
    </source>
</evidence>
<comment type="function">
    <text evidence="12 13">RNA polymerase that catalyzes the synthesis of short RNA molecules used as primers for DNA polymerase during DNA replication.</text>
</comment>
<dbReference type="GO" id="GO:0008270">
    <property type="term" value="F:zinc ion binding"/>
    <property type="evidence" value="ECO:0007669"/>
    <property type="project" value="UniProtKB-UniRule"/>
</dbReference>
<keyword evidence="3 12" id="KW-0808">Transferase</keyword>
<dbReference type="NCBIfam" id="TIGR01391">
    <property type="entry name" value="dnaG"/>
    <property type="match status" value="1"/>
</dbReference>
<comment type="cofactor">
    <cofactor evidence="12 13 14">
        <name>Zn(2+)</name>
        <dbReference type="ChEBI" id="CHEBI:29105"/>
    </cofactor>
    <text evidence="12 13 14">Binds 1 zinc ion per monomer.</text>
</comment>
<dbReference type="InterPro" id="IPR002694">
    <property type="entry name" value="Znf_CHC2"/>
</dbReference>
<dbReference type="SMART" id="SM00400">
    <property type="entry name" value="ZnF_CHCC"/>
    <property type="match status" value="1"/>
</dbReference>
<dbReference type="PANTHER" id="PTHR30313:SF2">
    <property type="entry name" value="DNA PRIMASE"/>
    <property type="match status" value="1"/>
</dbReference>
<sequence>MSQLYNEDFIEKVRFSNDIIDVVSEYTNLKKSGKSYKGLCPFHDERTPSFNVSPEQQLYYCFGCGVGGNIFNFIMEIEGLTFTEAVEFLAERANIELPEQNNSQARQRKVSQRKKLLKIHKLATQFYNYLLLKSDLGQEAYNYLLERGFDKETIEKFQLGFAPNRWQGLYNFLSDKGYSDQLLVKSGLILPRKNSDGYYDRFRNRVMFTIFDHRHQAIGFGGRVLSNEEQPKYLNSPETPLFDKSKNLYGLNWAKQEMRKTDEVIITEGYTDVITASEFGIENVVASLGTSLTSQQAKILNRYVERVYIAYDADAAGAKATLRGLDILKKEGLDVKVISLGHEQDPDEYIKTEGKEVFLQTKDNATSLIQFKINQVLKDKDLSNVDERVNVVQDLLPILNAIDDGVERDEYLKQVAEKLQIRLEVLRSELNKFEKSEHQDRKSSQRNNNNNLKNSIELNDPKKDGYQNAVNGLLKLMLNNTRLVKKVQNELEKSDFVEEDHRQLFTTICKLYQEEETIEINELFNRLNAESSQKLLTKLAVQGDEFDSSVNLDKILIDYIKKIKGYQSGMKKEDLEAKIKQAEQEENYQELKQLLEQYQDLLRKED</sequence>
<dbReference type="SMART" id="SM00493">
    <property type="entry name" value="TOPRIM"/>
    <property type="match status" value="1"/>
</dbReference>
<dbReference type="Proteomes" id="UP000774000">
    <property type="component" value="Unassembled WGS sequence"/>
</dbReference>
<dbReference type="InterPro" id="IPR007693">
    <property type="entry name" value="DNA_helicase_DnaB-like_N"/>
</dbReference>
<evidence type="ECO:0000256" key="1">
    <source>
        <dbReference type="ARBA" id="ARBA00022478"/>
    </source>
</evidence>
<comment type="catalytic activity">
    <reaction evidence="12">
        <text>ssDNA + n NTP = ssDNA/pppN(pN)n-1 hybrid + (n-1) diphosphate.</text>
        <dbReference type="EC" id="2.7.7.101"/>
    </reaction>
</comment>
<evidence type="ECO:0000256" key="10">
    <source>
        <dbReference type="ARBA" id="ARBA00023125"/>
    </source>
</evidence>
<feature type="coiled-coil region" evidence="15">
    <location>
        <begin position="572"/>
        <end position="604"/>
    </location>
</feature>
<evidence type="ECO:0000256" key="4">
    <source>
        <dbReference type="ARBA" id="ARBA00022695"/>
    </source>
</evidence>
<keyword evidence="7 12" id="KW-0863">Zinc-finger</keyword>
<reference evidence="18" key="1">
    <citation type="submission" date="2021-01" db="EMBL/GenBank/DDBJ databases">
        <title>Genomic Encyclopedia of Type Strains, Phase IV (KMG-IV): sequencing the most valuable type-strain genomes for metagenomic binning, comparative biology and taxonomic classification.</title>
        <authorList>
            <person name="Goeker M."/>
        </authorList>
    </citation>
    <scope>NUCLEOTIDE SEQUENCE</scope>
    <source>
        <strain evidence="18">DSM 23230</strain>
    </source>
</reference>